<evidence type="ECO:0000313" key="1">
    <source>
        <dbReference type="EMBL" id="QJA44699.1"/>
    </source>
</evidence>
<evidence type="ECO:0000313" key="4">
    <source>
        <dbReference type="EMBL" id="QJH94023.1"/>
    </source>
</evidence>
<dbReference type="EMBL" id="MT143701">
    <property type="protein sequence ID" value="QJB00801.1"/>
    <property type="molecule type" value="Genomic_DNA"/>
</dbReference>
<gene>
    <name evidence="3" type="ORF">MM171A00166_0044</name>
    <name evidence="5" type="ORF">MM415A00140_0067</name>
    <name evidence="2" type="ORF">MM415B00227_0009</name>
    <name evidence="1" type="ORF">TM448A00134_0033</name>
    <name evidence="4" type="ORF">TM448B00166_0067</name>
</gene>
<protein>
    <submittedName>
        <fullName evidence="1">Putative structural protein</fullName>
    </submittedName>
</protein>
<organism evidence="1">
    <name type="scientific">viral metagenome</name>
    <dbReference type="NCBI Taxonomy" id="1070528"/>
    <lineage>
        <taxon>unclassified sequences</taxon>
        <taxon>metagenomes</taxon>
        <taxon>organismal metagenomes</taxon>
    </lineage>
</organism>
<evidence type="ECO:0000313" key="5">
    <source>
        <dbReference type="EMBL" id="QJI05317.1"/>
    </source>
</evidence>
<dbReference type="EMBL" id="MT141570">
    <property type="protein sequence ID" value="QJA67347.1"/>
    <property type="molecule type" value="Genomic_DNA"/>
</dbReference>
<dbReference type="AlphaFoldDB" id="A0A6H1ZB64"/>
<reference evidence="1" key="1">
    <citation type="submission" date="2020-03" db="EMBL/GenBank/DDBJ databases">
        <title>The deep terrestrial virosphere.</title>
        <authorList>
            <person name="Holmfeldt K."/>
            <person name="Nilsson E."/>
            <person name="Simone D."/>
            <person name="Lopez-Fernandez M."/>
            <person name="Wu X."/>
            <person name="de Brujin I."/>
            <person name="Lundin D."/>
            <person name="Andersson A."/>
            <person name="Bertilsson S."/>
            <person name="Dopson M."/>
        </authorList>
    </citation>
    <scope>NUCLEOTIDE SEQUENCE</scope>
    <source>
        <strain evidence="3">MM171A00166</strain>
        <strain evidence="5">MM415A00140</strain>
        <strain evidence="2">MM415B00227</strain>
        <strain evidence="1">TM448A00134</strain>
        <strain evidence="4">TM448B00166</strain>
    </source>
</reference>
<dbReference type="InterPro" id="IPR056209">
    <property type="entry name" value="SU10_adaptor"/>
</dbReference>
<name>A0A6H1ZB64_9ZZZZ</name>
<dbReference type="EMBL" id="MT144594">
    <property type="protein sequence ID" value="QJH94023.1"/>
    <property type="molecule type" value="Genomic_DNA"/>
</dbReference>
<dbReference type="EMBL" id="MT145197">
    <property type="protein sequence ID" value="QJI05317.1"/>
    <property type="molecule type" value="Genomic_DNA"/>
</dbReference>
<dbReference type="EMBL" id="MT143979">
    <property type="protein sequence ID" value="QJA44699.1"/>
    <property type="molecule type" value="Genomic_DNA"/>
</dbReference>
<proteinExistence type="predicted"/>
<sequence length="231" mass="25742">MTLLSVVQSVAKVVAVDVPDQVASSTDREHVELFALANEMAERIASGHEWQILSRIHTLTGDGTTEDFDLPSDYARMLVKSQVWSSSLETPLSPISDLDKWLGLDVQSFDFVVNAWIIYGGQMHIKPALASAVTAKFFYQSNLIVAPASGSNKALFTADDDTFRLDERLLTLGMIWQYRAYKGVPYGEDMVNYESYLARLVARDKGSRMLRIGKVRMPSDVTVAYPQAIEI</sequence>
<evidence type="ECO:0000313" key="3">
    <source>
        <dbReference type="EMBL" id="QJB00801.1"/>
    </source>
</evidence>
<evidence type="ECO:0000313" key="2">
    <source>
        <dbReference type="EMBL" id="QJA67347.1"/>
    </source>
</evidence>
<dbReference type="Pfam" id="PF24175">
    <property type="entry name" value="SU10_adaptor"/>
    <property type="match status" value="1"/>
</dbReference>
<accession>A0A6H1ZB64</accession>